<sequence>MNFYYDVTVVVAFGVNCTISRITGVPVNIVSAPAGTVIVNEPTPVAPAVYTERFCCKV</sequence>
<evidence type="ECO:0000313" key="1">
    <source>
        <dbReference type="EMBL" id="CDN39552.1"/>
    </source>
</evidence>
<dbReference type="AlphaFoldDB" id="W8YLH0"/>
<reference evidence="1" key="2">
    <citation type="submission" date="2014-01" db="EMBL/GenBank/DDBJ databases">
        <authorList>
            <person name="Aslett M."/>
        </authorList>
    </citation>
    <scope>NUCLEOTIDE SEQUENCE [LARGE SCALE GENOMIC DNA]</scope>
    <source>
        <strain evidence="1">DB27</strain>
    </source>
</reference>
<reference evidence="1" key="1">
    <citation type="submission" date="2014-01" db="EMBL/GenBank/DDBJ databases">
        <title>Draft genome sequence of highly nematicidal Bacillus thuringiensis DB27.</title>
        <authorList>
            <person name="Iatsenko I."/>
            <person name="Pickard D."/>
            <person name="Corton C."/>
            <person name="Dougan G."/>
            <person name="Sommer R.J."/>
        </authorList>
    </citation>
    <scope>NUCLEOTIDE SEQUENCE [LARGE SCALE GENOMIC DNA]</scope>
    <source>
        <strain evidence="1">DB27</strain>
    </source>
</reference>
<gene>
    <name evidence="1" type="ORF">BTDB27_p000215</name>
</gene>
<proteinExistence type="predicted"/>
<dbReference type="Proteomes" id="UP000030682">
    <property type="component" value="Unassembled WGS sequence"/>
</dbReference>
<protein>
    <submittedName>
        <fullName evidence="1">Uncharacterized protein</fullName>
    </submittedName>
</protein>
<name>W8YLH0_BACTU</name>
<dbReference type="HOGENOM" id="CLU_2970023_0_0_9"/>
<organism evidence="1">
    <name type="scientific">Bacillus thuringiensis DB27</name>
    <dbReference type="NCBI Taxonomy" id="1431339"/>
    <lineage>
        <taxon>Bacteria</taxon>
        <taxon>Bacillati</taxon>
        <taxon>Bacillota</taxon>
        <taxon>Bacilli</taxon>
        <taxon>Bacillales</taxon>
        <taxon>Bacillaceae</taxon>
        <taxon>Bacillus</taxon>
        <taxon>Bacillus cereus group</taxon>
    </lineage>
</organism>
<dbReference type="EMBL" id="HG810024">
    <property type="protein sequence ID" value="CDN39552.1"/>
    <property type="molecule type" value="Genomic_DNA"/>
</dbReference>
<accession>W8YLH0</accession>